<dbReference type="Proteomes" id="UP000824071">
    <property type="component" value="Unassembled WGS sequence"/>
</dbReference>
<evidence type="ECO:0000313" key="2">
    <source>
        <dbReference type="EMBL" id="HIU35640.1"/>
    </source>
</evidence>
<dbReference type="AlphaFoldDB" id="A0A9D1IEV0"/>
<name>A0A9D1IEV0_9FIRM</name>
<evidence type="ECO:0008006" key="4">
    <source>
        <dbReference type="Google" id="ProtNLM"/>
    </source>
</evidence>
<accession>A0A9D1IEV0</accession>
<organism evidence="2 3">
    <name type="scientific">Candidatus Fimenecus excrementigallinarum</name>
    <dbReference type="NCBI Taxonomy" id="2840816"/>
    <lineage>
        <taxon>Bacteria</taxon>
        <taxon>Bacillati</taxon>
        <taxon>Bacillota</taxon>
        <taxon>Clostridia</taxon>
        <taxon>Candidatus Fimenecus</taxon>
    </lineage>
</organism>
<comment type="caution">
    <text evidence="2">The sequence shown here is derived from an EMBL/GenBank/DDBJ whole genome shotgun (WGS) entry which is preliminary data.</text>
</comment>
<reference evidence="2" key="1">
    <citation type="submission" date="2020-10" db="EMBL/GenBank/DDBJ databases">
        <authorList>
            <person name="Gilroy R."/>
        </authorList>
    </citation>
    <scope>NUCLEOTIDE SEQUENCE</scope>
    <source>
        <strain evidence="2">ChiGjej1B1-19959</strain>
    </source>
</reference>
<dbReference type="EMBL" id="DVMW01000025">
    <property type="protein sequence ID" value="HIU35640.1"/>
    <property type="molecule type" value="Genomic_DNA"/>
</dbReference>
<gene>
    <name evidence="2" type="ORF">IAC53_03420</name>
</gene>
<feature type="signal peptide" evidence="1">
    <location>
        <begin position="1"/>
        <end position="25"/>
    </location>
</feature>
<evidence type="ECO:0000313" key="3">
    <source>
        <dbReference type="Proteomes" id="UP000824071"/>
    </source>
</evidence>
<dbReference type="PROSITE" id="PS51257">
    <property type="entry name" value="PROKAR_LIPOPROTEIN"/>
    <property type="match status" value="1"/>
</dbReference>
<proteinExistence type="predicted"/>
<sequence length="173" mass="18134">MKKIICLLCAVLGVTLLFSACGGSAKPEIAPTQAPAAAEAAYVFRAASAGNFEIRPGQDMAKVLAALGEPQSYFEAASCAFDGLDKTYTYAGFVVTTYPDGEQDFVNSVRLTDDSVTTPEGVYVGADLAAITAAYGEPAEQTETLLRYTGGNTALTFTMENGKAVSIEYLLAE</sequence>
<evidence type="ECO:0000256" key="1">
    <source>
        <dbReference type="SAM" id="SignalP"/>
    </source>
</evidence>
<reference evidence="2" key="2">
    <citation type="journal article" date="2021" name="PeerJ">
        <title>Extensive microbial diversity within the chicken gut microbiome revealed by metagenomics and culture.</title>
        <authorList>
            <person name="Gilroy R."/>
            <person name="Ravi A."/>
            <person name="Getino M."/>
            <person name="Pursley I."/>
            <person name="Horton D.L."/>
            <person name="Alikhan N.F."/>
            <person name="Baker D."/>
            <person name="Gharbi K."/>
            <person name="Hall N."/>
            <person name="Watson M."/>
            <person name="Adriaenssens E.M."/>
            <person name="Foster-Nyarko E."/>
            <person name="Jarju S."/>
            <person name="Secka A."/>
            <person name="Antonio M."/>
            <person name="Oren A."/>
            <person name="Chaudhuri R.R."/>
            <person name="La Ragione R."/>
            <person name="Hildebrand F."/>
            <person name="Pallen M.J."/>
        </authorList>
    </citation>
    <scope>NUCLEOTIDE SEQUENCE</scope>
    <source>
        <strain evidence="2">ChiGjej1B1-19959</strain>
    </source>
</reference>
<feature type="chain" id="PRO_5039592096" description="DUF306 domain-containing protein" evidence="1">
    <location>
        <begin position="26"/>
        <end position="173"/>
    </location>
</feature>
<protein>
    <recommendedName>
        <fullName evidence="4">DUF306 domain-containing protein</fullName>
    </recommendedName>
</protein>
<keyword evidence="1" id="KW-0732">Signal</keyword>